<keyword evidence="3" id="KW-1185">Reference proteome</keyword>
<dbReference type="RefSeq" id="XP_002786406.1">
    <property type="nucleotide sequence ID" value="XM_002786360.1"/>
</dbReference>
<gene>
    <name evidence="2" type="ORF">Pmar_PMAR005107</name>
</gene>
<evidence type="ECO:0000256" key="1">
    <source>
        <dbReference type="SAM" id="MobiDB-lite"/>
    </source>
</evidence>
<dbReference type="EMBL" id="GG671811">
    <property type="protein sequence ID" value="EER18202.1"/>
    <property type="molecule type" value="Genomic_DNA"/>
</dbReference>
<accession>C5KAM6</accession>
<dbReference type="AlphaFoldDB" id="C5KAM6"/>
<protein>
    <submittedName>
        <fullName evidence="2">Uncharacterized protein</fullName>
    </submittedName>
</protein>
<evidence type="ECO:0000313" key="2">
    <source>
        <dbReference type="EMBL" id="EER18202.1"/>
    </source>
</evidence>
<feature type="region of interest" description="Disordered" evidence="1">
    <location>
        <begin position="247"/>
        <end position="267"/>
    </location>
</feature>
<reference evidence="2 3" key="1">
    <citation type="submission" date="2008-07" db="EMBL/GenBank/DDBJ databases">
        <authorList>
            <person name="El-Sayed N."/>
            <person name="Caler E."/>
            <person name="Inman J."/>
            <person name="Amedeo P."/>
            <person name="Hass B."/>
            <person name="Wortman J."/>
        </authorList>
    </citation>
    <scope>NUCLEOTIDE SEQUENCE [LARGE SCALE GENOMIC DNA]</scope>
    <source>
        <strain evidence="3">ATCC 50983 / TXsc</strain>
    </source>
</reference>
<dbReference type="InParanoid" id="C5KAM6"/>
<dbReference type="GeneID" id="9048780"/>
<name>C5KAM6_PERM5</name>
<proteinExistence type="predicted"/>
<organism evidence="3">
    <name type="scientific">Perkinsus marinus (strain ATCC 50983 / TXsc)</name>
    <dbReference type="NCBI Taxonomy" id="423536"/>
    <lineage>
        <taxon>Eukaryota</taxon>
        <taxon>Sar</taxon>
        <taxon>Alveolata</taxon>
        <taxon>Perkinsozoa</taxon>
        <taxon>Perkinsea</taxon>
        <taxon>Perkinsida</taxon>
        <taxon>Perkinsidae</taxon>
        <taxon>Perkinsus</taxon>
    </lineage>
</organism>
<evidence type="ECO:0000313" key="3">
    <source>
        <dbReference type="Proteomes" id="UP000007800"/>
    </source>
</evidence>
<dbReference type="Proteomes" id="UP000007800">
    <property type="component" value="Unassembled WGS sequence"/>
</dbReference>
<sequence>MLFRASPLQAEPGAPTNAEVVVVDIDYDGMTTSDTLTLTRALNLMDERVKHLTSKEGHSKGVADDADVVAQPRDVTLTEDEHPTLTVQDKARNATPSALEKAVESACPNILQDHPCATMEAVLNQVENQEEVGMDTECDEKLIGDEPEKAEQNHHVVTNDVVVRRWDAQIEDRPAASPTPLSLRKVSNAFQNTMEYGAFIGGYSYESIPNSMTTDDLIAIGPWVHVHKVHTGMDSAMTQDHGVDVDPTQGDVPPSKEDEGEVMLPPVHPNYDDGVNIDYDRVPYADAQTLLRVLTLMDEKVKYLTNRDDTARVSDGGQAIPSGSVPAMEETTPTIENELQVGPGKIPKGFSVIAEVSTQADGASRIQAG</sequence>